<feature type="transmembrane region" description="Helical" evidence="5">
    <location>
        <begin position="21"/>
        <end position="44"/>
    </location>
</feature>
<keyword evidence="4 5" id="KW-0472">Membrane</keyword>
<feature type="transmembrane region" description="Helical" evidence="5">
    <location>
        <begin position="101"/>
        <end position="126"/>
    </location>
</feature>
<reference evidence="7 8" key="1">
    <citation type="submission" date="2020-01" db="EMBL/GenBank/DDBJ databases">
        <title>Kibdelosporangium persica a novel Actinomycetes from a hot desert in Iran.</title>
        <authorList>
            <person name="Safaei N."/>
            <person name="Zaburannyi N."/>
            <person name="Mueller R."/>
            <person name="Wink J."/>
        </authorList>
    </citation>
    <scope>NUCLEOTIDE SEQUENCE [LARGE SCALE GENOMIC DNA]</scope>
    <source>
        <strain evidence="7 8">4NS15</strain>
    </source>
</reference>
<feature type="domain" description="Amino acid permease/ SLC12A" evidence="6">
    <location>
        <begin position="39"/>
        <end position="434"/>
    </location>
</feature>
<proteinExistence type="predicted"/>
<evidence type="ECO:0000256" key="5">
    <source>
        <dbReference type="SAM" id="Phobius"/>
    </source>
</evidence>
<accession>A0ABX2FGS9</accession>
<evidence type="ECO:0000256" key="1">
    <source>
        <dbReference type="ARBA" id="ARBA00004141"/>
    </source>
</evidence>
<organism evidence="7 8">
    <name type="scientific">Kibdelosporangium persicum</name>
    <dbReference type="NCBI Taxonomy" id="2698649"/>
    <lineage>
        <taxon>Bacteria</taxon>
        <taxon>Bacillati</taxon>
        <taxon>Actinomycetota</taxon>
        <taxon>Actinomycetes</taxon>
        <taxon>Pseudonocardiales</taxon>
        <taxon>Pseudonocardiaceae</taxon>
        <taxon>Kibdelosporangium</taxon>
    </lineage>
</organism>
<gene>
    <name evidence="7" type="ORF">GC106_77110</name>
</gene>
<name>A0ABX2FGS9_9PSEU</name>
<evidence type="ECO:0000256" key="3">
    <source>
        <dbReference type="ARBA" id="ARBA00022989"/>
    </source>
</evidence>
<evidence type="ECO:0000256" key="2">
    <source>
        <dbReference type="ARBA" id="ARBA00022692"/>
    </source>
</evidence>
<keyword evidence="2 5" id="KW-0812">Transmembrane</keyword>
<evidence type="ECO:0000256" key="4">
    <source>
        <dbReference type="ARBA" id="ARBA00023136"/>
    </source>
</evidence>
<dbReference type="PIRSF" id="PIRSF006060">
    <property type="entry name" value="AA_transporter"/>
    <property type="match status" value="1"/>
</dbReference>
<dbReference type="InterPro" id="IPR004841">
    <property type="entry name" value="AA-permease/SLC12A_dom"/>
</dbReference>
<feature type="transmembrane region" description="Helical" evidence="5">
    <location>
        <begin position="294"/>
        <end position="318"/>
    </location>
</feature>
<dbReference type="Gene3D" id="1.20.1740.10">
    <property type="entry name" value="Amino acid/polyamine transporter I"/>
    <property type="match status" value="1"/>
</dbReference>
<keyword evidence="3 5" id="KW-1133">Transmembrane helix</keyword>
<comment type="subcellular location">
    <subcellularLocation>
        <location evidence="1">Membrane</location>
        <topology evidence="1">Multi-pass membrane protein</topology>
    </subcellularLocation>
</comment>
<feature type="transmembrane region" description="Helical" evidence="5">
    <location>
        <begin position="430"/>
        <end position="448"/>
    </location>
</feature>
<feature type="transmembrane region" description="Helical" evidence="5">
    <location>
        <begin position="163"/>
        <end position="183"/>
    </location>
</feature>
<evidence type="ECO:0000313" key="8">
    <source>
        <dbReference type="Proteomes" id="UP000763557"/>
    </source>
</evidence>
<protein>
    <submittedName>
        <fullName evidence="7">General aromatic amino acid permease</fullName>
    </submittedName>
</protein>
<evidence type="ECO:0000313" key="7">
    <source>
        <dbReference type="EMBL" id="NRN70443.1"/>
    </source>
</evidence>
<feature type="transmembrane region" description="Helical" evidence="5">
    <location>
        <begin position="56"/>
        <end position="89"/>
    </location>
</feature>
<feature type="transmembrane region" description="Helical" evidence="5">
    <location>
        <begin position="343"/>
        <end position="362"/>
    </location>
</feature>
<sequence length="474" mass="50080">MSKQYETVDQQYMDKRQLKRGAAGWVLLAGLGVSYVVSGDFAGWNFGLAQGGWGGLLIATVLMALMYTCMVFGLAEMASALPVAGAGYGFARRALGPTGGFLTGIAILIEYAIAPAAIAVFIGGYVESLGLFGLTSGWPVFLVCYLIFVGAHLWGVGEALRAMFVITGIATVALVAFVIGMIGKFDAGKLFDIPMTDAVGASSFLPFGIAGALAALVYGIWFFLAIEGVPLAAEEARDPKRDLPRGIIAGMTVLLLFAALILVFAPGGAGSAALAESKNPLPDAVRTAFGGDTFLAQFVNYVGLAGLVASFFSIIYAYSRQLFALSRAGYLPRWLSVTGRRKTPYLALIVPGTIGFALAVIIQNGDKLINIAVFGATVSYVLLNVSHIVLRIREPELERPYRTPGGVITTGIAAVLAVAAVVATFFVDEIAAAVTAGIMLLALAYFWFYSRHHLVANAPEEEFAAIARAERELE</sequence>
<dbReference type="PANTHER" id="PTHR42770">
    <property type="entry name" value="AMINO ACID TRANSPORTER-RELATED"/>
    <property type="match status" value="1"/>
</dbReference>
<dbReference type="InterPro" id="IPR050367">
    <property type="entry name" value="APC_superfamily"/>
</dbReference>
<dbReference type="NCBIfam" id="TIGR00908">
    <property type="entry name" value="2A0305"/>
    <property type="match status" value="1"/>
</dbReference>
<dbReference type="EMBL" id="JAAATY010000039">
    <property type="protein sequence ID" value="NRN70443.1"/>
    <property type="molecule type" value="Genomic_DNA"/>
</dbReference>
<dbReference type="Pfam" id="PF00324">
    <property type="entry name" value="AA_permease"/>
    <property type="match status" value="1"/>
</dbReference>
<feature type="transmembrane region" description="Helical" evidence="5">
    <location>
        <begin position="203"/>
        <end position="226"/>
    </location>
</feature>
<feature type="transmembrane region" description="Helical" evidence="5">
    <location>
        <begin position="404"/>
        <end position="424"/>
    </location>
</feature>
<feature type="transmembrane region" description="Helical" evidence="5">
    <location>
        <begin position="138"/>
        <end position="156"/>
    </location>
</feature>
<feature type="transmembrane region" description="Helical" evidence="5">
    <location>
        <begin position="368"/>
        <end position="392"/>
    </location>
</feature>
<comment type="caution">
    <text evidence="7">The sequence shown here is derived from an EMBL/GenBank/DDBJ whole genome shotgun (WGS) entry which is preliminary data.</text>
</comment>
<dbReference type="Proteomes" id="UP000763557">
    <property type="component" value="Unassembled WGS sequence"/>
</dbReference>
<dbReference type="InterPro" id="IPR004757">
    <property type="entry name" value="EtNH_permease"/>
</dbReference>
<feature type="transmembrane region" description="Helical" evidence="5">
    <location>
        <begin position="247"/>
        <end position="274"/>
    </location>
</feature>
<dbReference type="PANTHER" id="PTHR42770:SF7">
    <property type="entry name" value="MEMBRANE PROTEIN"/>
    <property type="match status" value="1"/>
</dbReference>
<keyword evidence="8" id="KW-1185">Reference proteome</keyword>
<evidence type="ECO:0000259" key="6">
    <source>
        <dbReference type="Pfam" id="PF00324"/>
    </source>
</evidence>